<keyword evidence="7" id="KW-0675">Receptor</keyword>
<dbReference type="InterPro" id="IPR000276">
    <property type="entry name" value="GPCR_Rhodpsn"/>
</dbReference>
<evidence type="ECO:0000256" key="4">
    <source>
        <dbReference type="ARBA" id="ARBA00022989"/>
    </source>
</evidence>
<feature type="transmembrane region" description="Helical" evidence="9">
    <location>
        <begin position="269"/>
        <end position="288"/>
    </location>
</feature>
<evidence type="ECO:0000313" key="12">
    <source>
        <dbReference type="Proteomes" id="UP000594262"/>
    </source>
</evidence>
<keyword evidence="4 9" id="KW-1133">Transmembrane helix</keyword>
<protein>
    <recommendedName>
        <fullName evidence="10">G-protein coupled receptors family 1 profile domain-containing protein</fullName>
    </recommendedName>
</protein>
<dbReference type="Proteomes" id="UP000594262">
    <property type="component" value="Unplaced"/>
</dbReference>
<name>A0A7M5XCD0_9CNID</name>
<dbReference type="CDD" id="cd00637">
    <property type="entry name" value="7tm_classA_rhodopsin-like"/>
    <property type="match status" value="1"/>
</dbReference>
<sequence>AINFKKVAIINLTIWCVTICFGAVALTTGLSSRIGDAITVCFTVFMYLLTITTNVKIYGEVKRHTENLKRNCIEDGVGSKDNKGLNIPHGELTLESTSGNKTISPKRKFIHDPKSTVDQLLSVSNTANDTAQSSQNTFSKLALESPNELTVPVLATITPICEYSDNKITKKQNENCNSKLKPSDVSTEPSEKLIIQALTTKTSNSATKHQDNALELRNQQLFTTRPNELIIQKAHSSSVCEARPQNISSRPVLSKKKTRQYLDARCIRSAKMCSVIVITFACCWTPHALHDLLKITNAAPSIVYSDSILARTTLVVAFLNGIIDPILYVTMNKSLKKQIGKFKRRILNTVS</sequence>
<feature type="transmembrane region" description="Helical" evidence="9">
    <location>
        <begin position="308"/>
        <end position="329"/>
    </location>
</feature>
<evidence type="ECO:0000256" key="8">
    <source>
        <dbReference type="ARBA" id="ARBA00023224"/>
    </source>
</evidence>
<comment type="subcellular location">
    <subcellularLocation>
        <location evidence="1">Cell membrane</location>
        <topology evidence="1">Multi-pass membrane protein</topology>
    </subcellularLocation>
</comment>
<feature type="domain" description="G-protein coupled receptors family 1 profile" evidence="10">
    <location>
        <begin position="268"/>
        <end position="328"/>
    </location>
</feature>
<keyword evidence="2" id="KW-1003">Cell membrane</keyword>
<proteinExistence type="predicted"/>
<evidence type="ECO:0000256" key="3">
    <source>
        <dbReference type="ARBA" id="ARBA00022692"/>
    </source>
</evidence>
<dbReference type="PANTHER" id="PTHR24228">
    <property type="entry name" value="B2 BRADYKININ RECEPTOR/ANGIOTENSIN II RECEPTOR"/>
    <property type="match status" value="1"/>
</dbReference>
<evidence type="ECO:0000313" key="11">
    <source>
        <dbReference type="EnsemblMetazoa" id="CLYHEMP021097.1"/>
    </source>
</evidence>
<feature type="transmembrane region" description="Helical" evidence="9">
    <location>
        <begin position="37"/>
        <end position="59"/>
    </location>
</feature>
<dbReference type="InterPro" id="IPR017452">
    <property type="entry name" value="GPCR_Rhodpsn_7TM"/>
</dbReference>
<keyword evidence="8" id="KW-0807">Transducer</keyword>
<keyword evidence="5" id="KW-0297">G-protein coupled receptor</keyword>
<keyword evidence="12" id="KW-1185">Reference proteome</keyword>
<feature type="transmembrane region" description="Helical" evidence="9">
    <location>
        <begin position="12"/>
        <end position="31"/>
    </location>
</feature>
<dbReference type="Gene3D" id="1.20.1070.10">
    <property type="entry name" value="Rhodopsin 7-helix transmembrane proteins"/>
    <property type="match status" value="1"/>
</dbReference>
<reference evidence="11" key="1">
    <citation type="submission" date="2021-01" db="UniProtKB">
        <authorList>
            <consortium name="EnsemblMetazoa"/>
        </authorList>
    </citation>
    <scope>IDENTIFICATION</scope>
</reference>
<dbReference type="PRINTS" id="PR00237">
    <property type="entry name" value="GPCRRHODOPSN"/>
</dbReference>
<dbReference type="GO" id="GO:0005886">
    <property type="term" value="C:plasma membrane"/>
    <property type="evidence" value="ECO:0007669"/>
    <property type="project" value="UniProtKB-SubCell"/>
</dbReference>
<keyword evidence="3 9" id="KW-0812">Transmembrane</keyword>
<accession>A0A7M5XCD0</accession>
<evidence type="ECO:0000256" key="2">
    <source>
        <dbReference type="ARBA" id="ARBA00022475"/>
    </source>
</evidence>
<dbReference type="GO" id="GO:0004930">
    <property type="term" value="F:G protein-coupled receptor activity"/>
    <property type="evidence" value="ECO:0007669"/>
    <property type="project" value="UniProtKB-KW"/>
</dbReference>
<dbReference type="PANTHER" id="PTHR24228:SF59">
    <property type="entry name" value="NEUROPEPTIDE RECEPTOR 15"/>
    <property type="match status" value="1"/>
</dbReference>
<dbReference type="SUPFAM" id="SSF81321">
    <property type="entry name" value="Family A G protein-coupled receptor-like"/>
    <property type="match status" value="1"/>
</dbReference>
<dbReference type="OrthoDB" id="5959154at2759"/>
<evidence type="ECO:0000256" key="7">
    <source>
        <dbReference type="ARBA" id="ARBA00023170"/>
    </source>
</evidence>
<evidence type="ECO:0000256" key="9">
    <source>
        <dbReference type="SAM" id="Phobius"/>
    </source>
</evidence>
<dbReference type="EnsemblMetazoa" id="CLYHEMT021097.1">
    <property type="protein sequence ID" value="CLYHEMP021097.1"/>
    <property type="gene ID" value="CLYHEMG021097"/>
</dbReference>
<dbReference type="AlphaFoldDB" id="A0A7M5XCD0"/>
<evidence type="ECO:0000259" key="10">
    <source>
        <dbReference type="PROSITE" id="PS50262"/>
    </source>
</evidence>
<keyword evidence="6 9" id="KW-0472">Membrane</keyword>
<evidence type="ECO:0000256" key="5">
    <source>
        <dbReference type="ARBA" id="ARBA00023040"/>
    </source>
</evidence>
<dbReference type="PROSITE" id="PS50262">
    <property type="entry name" value="G_PROTEIN_RECEP_F1_2"/>
    <property type="match status" value="1"/>
</dbReference>
<evidence type="ECO:0000256" key="6">
    <source>
        <dbReference type="ARBA" id="ARBA00023136"/>
    </source>
</evidence>
<organism evidence="11 12">
    <name type="scientific">Clytia hemisphaerica</name>
    <dbReference type="NCBI Taxonomy" id="252671"/>
    <lineage>
        <taxon>Eukaryota</taxon>
        <taxon>Metazoa</taxon>
        <taxon>Cnidaria</taxon>
        <taxon>Hydrozoa</taxon>
        <taxon>Hydroidolina</taxon>
        <taxon>Leptothecata</taxon>
        <taxon>Obeliida</taxon>
        <taxon>Clytiidae</taxon>
        <taxon>Clytia</taxon>
    </lineage>
</organism>
<evidence type="ECO:0000256" key="1">
    <source>
        <dbReference type="ARBA" id="ARBA00004651"/>
    </source>
</evidence>
<dbReference type="Pfam" id="PF00001">
    <property type="entry name" value="7tm_1"/>
    <property type="match status" value="1"/>
</dbReference>